<name>A0A0F5JPQ8_9BACT</name>
<accession>A0A0F5JPQ8</accession>
<dbReference type="STRING" id="927665.HMPREF1535_00040"/>
<dbReference type="PATRIC" id="fig|927665.4.peg.33"/>
<dbReference type="EMBL" id="AQHV01000001">
    <property type="protein sequence ID" value="KKB59768.1"/>
    <property type="molecule type" value="Genomic_DNA"/>
</dbReference>
<reference evidence="2 3" key="1">
    <citation type="submission" date="2013-04" db="EMBL/GenBank/DDBJ databases">
        <title>The Genome Sequence of Parabacteroides goldsteinii DSM 19448.</title>
        <authorList>
            <consortium name="The Broad Institute Genomics Platform"/>
            <person name="Earl A."/>
            <person name="Ward D."/>
            <person name="Feldgarden M."/>
            <person name="Gevers D."/>
            <person name="Martens E."/>
            <person name="Sakamoto M."/>
            <person name="Benno Y."/>
            <person name="Song Y."/>
            <person name="Liu C."/>
            <person name="Lee J."/>
            <person name="Bolanos M."/>
            <person name="Vaisanen M.L."/>
            <person name="Finegold S.M."/>
            <person name="Walker B."/>
            <person name="Young S."/>
            <person name="Zeng Q."/>
            <person name="Gargeya S."/>
            <person name="Fitzgerald M."/>
            <person name="Haas B."/>
            <person name="Abouelleil A."/>
            <person name="Allen A.W."/>
            <person name="Alvarado L."/>
            <person name="Arachchi H.M."/>
            <person name="Berlin A.M."/>
            <person name="Chapman S.B."/>
            <person name="Gainer-Dewar J."/>
            <person name="Goldberg J."/>
            <person name="Griggs A."/>
            <person name="Gujja S."/>
            <person name="Hansen M."/>
            <person name="Howarth C."/>
            <person name="Imamovic A."/>
            <person name="Ireland A."/>
            <person name="Larimer J."/>
            <person name="McCowan C."/>
            <person name="Murphy C."/>
            <person name="Pearson M."/>
            <person name="Poon T.W."/>
            <person name="Priest M."/>
            <person name="Roberts A."/>
            <person name="Saif S."/>
            <person name="Shea T."/>
            <person name="Sisk P."/>
            <person name="Sykes S."/>
            <person name="Wortman J."/>
            <person name="Nusbaum C."/>
            <person name="Birren B."/>
        </authorList>
    </citation>
    <scope>NUCLEOTIDE SEQUENCE [LARGE SCALE GENOMIC DNA]</scope>
    <source>
        <strain evidence="2 3">DSM 19448</strain>
    </source>
</reference>
<dbReference type="AlphaFoldDB" id="A0A0F5JPQ8"/>
<evidence type="ECO:0000256" key="1">
    <source>
        <dbReference type="SAM" id="MobiDB-lite"/>
    </source>
</evidence>
<evidence type="ECO:0008006" key="4">
    <source>
        <dbReference type="Google" id="ProtNLM"/>
    </source>
</evidence>
<comment type="caution">
    <text evidence="2">The sequence shown here is derived from an EMBL/GenBank/DDBJ whole genome shotgun (WGS) entry which is preliminary data.</text>
</comment>
<organism evidence="2 3">
    <name type="scientific">Parabacteroides goldsteinii DSM 19448 = WAL 12034</name>
    <dbReference type="NCBI Taxonomy" id="927665"/>
    <lineage>
        <taxon>Bacteria</taxon>
        <taxon>Pseudomonadati</taxon>
        <taxon>Bacteroidota</taxon>
        <taxon>Bacteroidia</taxon>
        <taxon>Bacteroidales</taxon>
        <taxon>Tannerellaceae</taxon>
        <taxon>Parabacteroides</taxon>
    </lineage>
</organism>
<evidence type="ECO:0000313" key="3">
    <source>
        <dbReference type="Proteomes" id="UP000033047"/>
    </source>
</evidence>
<gene>
    <name evidence="2" type="ORF">HMPREF1535_00040</name>
</gene>
<dbReference type="PROSITE" id="PS51257">
    <property type="entry name" value="PROKAR_LIPOPROTEIN"/>
    <property type="match status" value="1"/>
</dbReference>
<dbReference type="HOGENOM" id="CLU_2881804_0_0_10"/>
<evidence type="ECO:0000313" key="2">
    <source>
        <dbReference type="EMBL" id="KKB59768.1"/>
    </source>
</evidence>
<sequence>MNSVKSIFIVVALGLCLIGTSSCKGKSGQKDSKESETRTTFKQPFSISHCPKSKSWSRENGSW</sequence>
<dbReference type="Proteomes" id="UP000033047">
    <property type="component" value="Unassembled WGS sequence"/>
</dbReference>
<proteinExistence type="predicted"/>
<protein>
    <recommendedName>
        <fullName evidence="4">Lipoprotein</fullName>
    </recommendedName>
</protein>
<feature type="compositionally biased region" description="Basic and acidic residues" evidence="1">
    <location>
        <begin position="28"/>
        <end position="39"/>
    </location>
</feature>
<feature type="region of interest" description="Disordered" evidence="1">
    <location>
        <begin position="23"/>
        <end position="63"/>
    </location>
</feature>